<dbReference type="EMBL" id="UINC01199111">
    <property type="protein sequence ID" value="SVE17380.1"/>
    <property type="molecule type" value="Genomic_DNA"/>
</dbReference>
<evidence type="ECO:0008006" key="2">
    <source>
        <dbReference type="Google" id="ProtNLM"/>
    </source>
</evidence>
<dbReference type="GO" id="GO:0009055">
    <property type="term" value="F:electron transfer activity"/>
    <property type="evidence" value="ECO:0007669"/>
    <property type="project" value="InterPro"/>
</dbReference>
<feature type="non-terminal residue" evidence="1">
    <location>
        <position position="1"/>
    </location>
</feature>
<reference evidence="1" key="1">
    <citation type="submission" date="2018-05" db="EMBL/GenBank/DDBJ databases">
        <authorList>
            <person name="Lanie J.A."/>
            <person name="Ng W.-L."/>
            <person name="Kazmierczak K.M."/>
            <person name="Andrzejewski T.M."/>
            <person name="Davidsen T.M."/>
            <person name="Wayne K.J."/>
            <person name="Tettelin H."/>
            <person name="Glass J.I."/>
            <person name="Rusch D."/>
            <person name="Podicherti R."/>
            <person name="Tsui H.-C.T."/>
            <person name="Winkler M.E."/>
        </authorList>
    </citation>
    <scope>NUCLEOTIDE SEQUENCE</scope>
</reference>
<dbReference type="GO" id="GO:0020037">
    <property type="term" value="F:heme binding"/>
    <property type="evidence" value="ECO:0007669"/>
    <property type="project" value="InterPro"/>
</dbReference>
<gene>
    <name evidence="1" type="ORF">METZ01_LOCUS470234</name>
</gene>
<sequence>EILVKKHLLIFFFNFFKGVRMNVHVYRFLVGLCKFSLVAAVTVTGCGGGEEEAATEEAQPADENLSVRQEKMQQISALCGGIQKMLKDGSVENVGEDARQLKAIMVEVATIPPPFDTEKYKFYAADFQTKADTLAKTADGGSVDDSKPAFITLTETCGVCHYTCKYPVDL</sequence>
<name>A0A383BC92_9ZZZZ</name>
<proteinExistence type="predicted"/>
<organism evidence="1">
    <name type="scientific">marine metagenome</name>
    <dbReference type="NCBI Taxonomy" id="408172"/>
    <lineage>
        <taxon>unclassified sequences</taxon>
        <taxon>metagenomes</taxon>
        <taxon>ecological metagenomes</taxon>
    </lineage>
</organism>
<dbReference type="GO" id="GO:0022900">
    <property type="term" value="P:electron transport chain"/>
    <property type="evidence" value="ECO:0007669"/>
    <property type="project" value="InterPro"/>
</dbReference>
<dbReference type="InterPro" id="IPR010980">
    <property type="entry name" value="Cyt_c/b562"/>
</dbReference>
<accession>A0A383BC92</accession>
<dbReference type="SUPFAM" id="SSF47175">
    <property type="entry name" value="Cytochromes"/>
    <property type="match status" value="1"/>
</dbReference>
<dbReference type="Gene3D" id="1.20.120.10">
    <property type="entry name" value="Cytochrome c/b562"/>
    <property type="match status" value="1"/>
</dbReference>
<dbReference type="AlphaFoldDB" id="A0A383BC92"/>
<evidence type="ECO:0000313" key="1">
    <source>
        <dbReference type="EMBL" id="SVE17380.1"/>
    </source>
</evidence>
<protein>
    <recommendedName>
        <fullName evidence="2">Cytochrome c domain-containing protein</fullName>
    </recommendedName>
</protein>
<dbReference type="GO" id="GO:0005506">
    <property type="term" value="F:iron ion binding"/>
    <property type="evidence" value="ECO:0007669"/>
    <property type="project" value="InterPro"/>
</dbReference>